<dbReference type="Gene3D" id="3.60.10.10">
    <property type="entry name" value="Endonuclease/exonuclease/phosphatase"/>
    <property type="match status" value="1"/>
</dbReference>
<dbReference type="InterPro" id="IPR036691">
    <property type="entry name" value="Endo/exonu/phosph_ase_sf"/>
</dbReference>
<sequence length="663" mass="76308">MEDLQTKAASLQPDSDLIATPPITTVPIEGDSSQNRALVTIQGSYASLVDPEKITKLQFRPASAINGIKCAKPGMEDVQSKIDCWQNAILCSVLGGNPPFERIWASFELDKILQIRRGVFLVRFVHLQDKMQVRKRGIYCFDRKPFLLPGLNIKYWSPECLSKICSILGYLIKTDKYTRDHNMIHYARVLIEVPLEGPYPNFIEFFNEQDILVRQPIKFEWIPCKCTHCTMFGHEESVCKKKGNTRKEWRRIGLVGLLEVKVKEKNVVTVAMKTFPGWKWAHNFAANVKGRIWVAWKPNAYDLEVLQVAKQLIHFRALQLSTTKTFNITMVYGFNRAHQRTQLWANLQTISLGLAGAWCIIGDFNAIMYKDDRMGGDDLTDTELNKMQTMLDHCELQEMRSAGAFYSWTNKVVRSRIDRAFINDLWHETFDFTQVTYMANGLSDHTPLLVQFPSSPKPSTKFQFCDMWAKHKEFPSLIAPLLSSHETHTLRSLYAFLARLRPLLKRLNKRHFSNFTQQQANARDTLSSIQQLLQAKSDDTDLQAKEKEQRERYIAILTSIISLLQQQSKMEWIQYGDEGSRLFFAKAKQQKLATYIYTIKYDFGNIVEGFECVGKVMQKFYTSLLGQSGPARTAIDREVMKEGPHLTMEQELSLCLPFTNSEI</sequence>
<protein>
    <recommendedName>
        <fullName evidence="1">Endonuclease/exonuclease/phosphatase domain-containing protein</fullName>
    </recommendedName>
</protein>
<evidence type="ECO:0000259" key="1">
    <source>
        <dbReference type="Pfam" id="PF03372"/>
    </source>
</evidence>
<dbReference type="PANTHER" id="PTHR31286">
    <property type="entry name" value="GLYCINE-RICH CELL WALL STRUCTURAL PROTEIN 1.8-LIKE"/>
    <property type="match status" value="1"/>
</dbReference>
<dbReference type="InterPro" id="IPR005135">
    <property type="entry name" value="Endo/exonuclease/phosphatase"/>
</dbReference>
<comment type="caution">
    <text evidence="2">The sequence shown here is derived from an EMBL/GenBank/DDBJ whole genome shotgun (WGS) entry which is preliminary data.</text>
</comment>
<proteinExistence type="predicted"/>
<reference evidence="2" key="1">
    <citation type="submission" date="2022-04" db="EMBL/GenBank/DDBJ databases">
        <title>Carnegiea gigantea Genome sequencing and assembly v2.</title>
        <authorList>
            <person name="Copetti D."/>
            <person name="Sanderson M.J."/>
            <person name="Burquez A."/>
            <person name="Wojciechowski M.F."/>
        </authorList>
    </citation>
    <scope>NUCLEOTIDE SEQUENCE</scope>
    <source>
        <strain evidence="2">SGP5-SGP5p</strain>
        <tissue evidence="2">Aerial part</tissue>
    </source>
</reference>
<dbReference type="Proteomes" id="UP001153076">
    <property type="component" value="Unassembled WGS sequence"/>
</dbReference>
<dbReference type="EMBL" id="JAKOGI010001727">
    <property type="protein sequence ID" value="KAJ8424252.1"/>
    <property type="molecule type" value="Genomic_DNA"/>
</dbReference>
<name>A0A9Q1GMY8_9CARY</name>
<dbReference type="SUPFAM" id="SSF56219">
    <property type="entry name" value="DNase I-like"/>
    <property type="match status" value="1"/>
</dbReference>
<feature type="domain" description="Endonuclease/exonuclease/phosphatase" evidence="1">
    <location>
        <begin position="254"/>
        <end position="445"/>
    </location>
</feature>
<dbReference type="OrthoDB" id="425619at2759"/>
<dbReference type="GO" id="GO:0003824">
    <property type="term" value="F:catalytic activity"/>
    <property type="evidence" value="ECO:0007669"/>
    <property type="project" value="InterPro"/>
</dbReference>
<gene>
    <name evidence="2" type="ORF">Cgig2_007178</name>
</gene>
<keyword evidence="3" id="KW-1185">Reference proteome</keyword>
<dbReference type="InterPro" id="IPR040256">
    <property type="entry name" value="At4g02000-like"/>
</dbReference>
<dbReference type="Pfam" id="PF03372">
    <property type="entry name" value="Exo_endo_phos"/>
    <property type="match status" value="1"/>
</dbReference>
<evidence type="ECO:0000313" key="3">
    <source>
        <dbReference type="Proteomes" id="UP001153076"/>
    </source>
</evidence>
<dbReference type="PANTHER" id="PTHR31286:SF165">
    <property type="entry name" value="DUF4283 DOMAIN-CONTAINING PROTEIN"/>
    <property type="match status" value="1"/>
</dbReference>
<dbReference type="AlphaFoldDB" id="A0A9Q1GMY8"/>
<organism evidence="2 3">
    <name type="scientific">Carnegiea gigantea</name>
    <dbReference type="NCBI Taxonomy" id="171969"/>
    <lineage>
        <taxon>Eukaryota</taxon>
        <taxon>Viridiplantae</taxon>
        <taxon>Streptophyta</taxon>
        <taxon>Embryophyta</taxon>
        <taxon>Tracheophyta</taxon>
        <taxon>Spermatophyta</taxon>
        <taxon>Magnoliopsida</taxon>
        <taxon>eudicotyledons</taxon>
        <taxon>Gunneridae</taxon>
        <taxon>Pentapetalae</taxon>
        <taxon>Caryophyllales</taxon>
        <taxon>Cactineae</taxon>
        <taxon>Cactaceae</taxon>
        <taxon>Cactoideae</taxon>
        <taxon>Echinocereeae</taxon>
        <taxon>Carnegiea</taxon>
    </lineage>
</organism>
<evidence type="ECO:0000313" key="2">
    <source>
        <dbReference type="EMBL" id="KAJ8424252.1"/>
    </source>
</evidence>
<accession>A0A9Q1GMY8</accession>